<keyword evidence="4" id="KW-0808">Transferase</keyword>
<dbReference type="Proteomes" id="UP000324479">
    <property type="component" value="Unassembled WGS sequence"/>
</dbReference>
<comment type="caution">
    <text evidence="14">The sequence shown here is derived from an EMBL/GenBank/DDBJ whole genome shotgun (WGS) entry which is preliminary data.</text>
</comment>
<evidence type="ECO:0000256" key="2">
    <source>
        <dbReference type="ARBA" id="ARBA00022527"/>
    </source>
</evidence>
<evidence type="ECO:0000256" key="8">
    <source>
        <dbReference type="ARBA" id="ARBA00022840"/>
    </source>
</evidence>
<keyword evidence="5" id="KW-0677">Repeat</keyword>
<dbReference type="PROSITE" id="PS00107">
    <property type="entry name" value="PROTEIN_KINASE_ATP"/>
    <property type="match status" value="1"/>
</dbReference>
<evidence type="ECO:0000256" key="11">
    <source>
        <dbReference type="SAM" id="MobiDB-lite"/>
    </source>
</evidence>
<dbReference type="PROSITE" id="PS00108">
    <property type="entry name" value="PROTEIN_KINASE_ST"/>
    <property type="match status" value="1"/>
</dbReference>
<dbReference type="SUPFAM" id="SSF75011">
    <property type="entry name" value="3-carboxy-cis,cis-mucoante lactonizing enzyme"/>
    <property type="match status" value="1"/>
</dbReference>
<evidence type="ECO:0000256" key="4">
    <source>
        <dbReference type="ARBA" id="ARBA00022679"/>
    </source>
</evidence>
<evidence type="ECO:0000256" key="7">
    <source>
        <dbReference type="ARBA" id="ARBA00022777"/>
    </source>
</evidence>
<evidence type="ECO:0000256" key="6">
    <source>
        <dbReference type="ARBA" id="ARBA00022741"/>
    </source>
</evidence>
<dbReference type="GO" id="GO:0004674">
    <property type="term" value="F:protein serine/threonine kinase activity"/>
    <property type="evidence" value="ECO:0007669"/>
    <property type="project" value="UniProtKB-KW"/>
</dbReference>
<organism evidence="14 15">
    <name type="scientific">Roseiconus nitratireducens</name>
    <dbReference type="NCBI Taxonomy" id="2605748"/>
    <lineage>
        <taxon>Bacteria</taxon>
        <taxon>Pseudomonadati</taxon>
        <taxon>Planctomycetota</taxon>
        <taxon>Planctomycetia</taxon>
        <taxon>Pirellulales</taxon>
        <taxon>Pirellulaceae</taxon>
        <taxon>Roseiconus</taxon>
    </lineage>
</organism>
<keyword evidence="12" id="KW-0812">Transmembrane</keyword>
<keyword evidence="3 9" id="KW-0853">WD repeat</keyword>
<dbReference type="FunFam" id="1.10.510.10:FF:000021">
    <property type="entry name" value="Serine/threonine protein kinase"/>
    <property type="match status" value="1"/>
</dbReference>
<keyword evidence="2" id="KW-0723">Serine/threonine-protein kinase</keyword>
<reference evidence="14 15" key="1">
    <citation type="submission" date="2019-08" db="EMBL/GenBank/DDBJ databases">
        <authorList>
            <person name="Dhanesh K."/>
            <person name="Kumar G."/>
            <person name="Sasikala C."/>
            <person name="Venkata Ramana C."/>
        </authorList>
    </citation>
    <scope>NUCLEOTIDE SEQUENCE [LARGE SCALE GENOMIC DNA]</scope>
    <source>
        <strain evidence="14 15">JC645</strain>
    </source>
</reference>
<dbReference type="InterPro" id="IPR008271">
    <property type="entry name" value="Ser/Thr_kinase_AS"/>
</dbReference>
<evidence type="ECO:0000256" key="3">
    <source>
        <dbReference type="ARBA" id="ARBA00022574"/>
    </source>
</evidence>
<accession>A0A5M6DIG4</accession>
<proteinExistence type="predicted"/>
<feature type="domain" description="Protein kinase" evidence="13">
    <location>
        <begin position="157"/>
        <end position="464"/>
    </location>
</feature>
<protein>
    <recommendedName>
        <fullName evidence="1">non-specific serine/threonine protein kinase</fullName>
        <ecNumber evidence="1">2.7.11.1</ecNumber>
    </recommendedName>
</protein>
<dbReference type="PROSITE" id="PS50082">
    <property type="entry name" value="WD_REPEATS_2"/>
    <property type="match status" value="2"/>
</dbReference>
<feature type="repeat" description="WD" evidence="9">
    <location>
        <begin position="602"/>
        <end position="643"/>
    </location>
</feature>
<evidence type="ECO:0000256" key="5">
    <source>
        <dbReference type="ARBA" id="ARBA00022737"/>
    </source>
</evidence>
<dbReference type="EC" id="2.7.11.1" evidence="1"/>
<dbReference type="InterPro" id="IPR017441">
    <property type="entry name" value="Protein_kinase_ATP_BS"/>
</dbReference>
<dbReference type="RefSeq" id="WP_150075172.1">
    <property type="nucleotide sequence ID" value="NZ_VWOX01000002.1"/>
</dbReference>
<evidence type="ECO:0000256" key="9">
    <source>
        <dbReference type="PROSITE-ProRule" id="PRU00221"/>
    </source>
</evidence>
<dbReference type="PROSITE" id="PS50011">
    <property type="entry name" value="PROTEIN_KINASE_DOM"/>
    <property type="match status" value="1"/>
</dbReference>
<evidence type="ECO:0000259" key="13">
    <source>
        <dbReference type="PROSITE" id="PS50011"/>
    </source>
</evidence>
<dbReference type="PROSITE" id="PS00678">
    <property type="entry name" value="WD_REPEATS_1"/>
    <property type="match status" value="1"/>
</dbReference>
<dbReference type="Pfam" id="PF00069">
    <property type="entry name" value="Pkinase"/>
    <property type="match status" value="1"/>
</dbReference>
<dbReference type="PROSITE" id="PS50294">
    <property type="entry name" value="WD_REPEATS_REGION"/>
    <property type="match status" value="2"/>
</dbReference>
<dbReference type="SMART" id="SM00320">
    <property type="entry name" value="WD40"/>
    <property type="match status" value="7"/>
</dbReference>
<dbReference type="Pfam" id="PF00400">
    <property type="entry name" value="WD40"/>
    <property type="match status" value="3"/>
</dbReference>
<evidence type="ECO:0000313" key="14">
    <source>
        <dbReference type="EMBL" id="KAA5546166.1"/>
    </source>
</evidence>
<keyword evidence="6 10" id="KW-0547">Nucleotide-binding</keyword>
<dbReference type="PANTHER" id="PTHR43289">
    <property type="entry name" value="MITOGEN-ACTIVATED PROTEIN KINASE KINASE KINASE 20-RELATED"/>
    <property type="match status" value="1"/>
</dbReference>
<dbReference type="Gene3D" id="3.30.200.20">
    <property type="entry name" value="Phosphorylase Kinase, domain 1"/>
    <property type="match status" value="1"/>
</dbReference>
<dbReference type="EMBL" id="VWOX01000002">
    <property type="protein sequence ID" value="KAA5546166.1"/>
    <property type="molecule type" value="Genomic_DNA"/>
</dbReference>
<dbReference type="AlphaFoldDB" id="A0A5M6DIG4"/>
<keyword evidence="15" id="KW-1185">Reference proteome</keyword>
<dbReference type="Gene3D" id="1.10.510.10">
    <property type="entry name" value="Transferase(Phosphotransferase) domain 1"/>
    <property type="match status" value="1"/>
</dbReference>
<dbReference type="InterPro" id="IPR011009">
    <property type="entry name" value="Kinase-like_dom_sf"/>
</dbReference>
<keyword evidence="12" id="KW-1133">Transmembrane helix</keyword>
<dbReference type="SUPFAM" id="SSF50978">
    <property type="entry name" value="WD40 repeat-like"/>
    <property type="match status" value="2"/>
</dbReference>
<dbReference type="InterPro" id="IPR000719">
    <property type="entry name" value="Prot_kinase_dom"/>
</dbReference>
<dbReference type="InterPro" id="IPR015943">
    <property type="entry name" value="WD40/YVTN_repeat-like_dom_sf"/>
</dbReference>
<sequence length="1209" mass="134888">MKKQHSTTLDELIAGFLESEHHGKHVVPQAMVSKFPEHRDAFLRFVESYRQSHRESELADTPIHRADPQHMQRHQLDRPETDGPERERPDLERQEDDPGGAEISPDLRGPGSSEFESQETDRGADDSMDFQFELTPSQTGSDSDSDSHPEGTRIGPYQIVRRIGQGGMSIVYEAAVEGAQETVALKILNAAAANEPDIRQRFRRESETIRSLDHQNIVPLCDYGTHDGTPYLAMKRIEGRSLSERIRKWRKDAEISVATVVTAPGRENSDADDQELAFHVDAKADRYQRLTEIASGIATIAEALHHAHSRGVVHRDVKPSNLMIDVSGKLWLTDFGLASATDTQTVLTKTSQIIGTPNYMSPEQATGSVDKVDHHTDIYSLGATLYEWVTLRRPYQGDRFRVLLEIAAGQVTPPSRIRHDIPRSLEAIILKAMAYSPADRYETAHEMAEDLRRFAAGVPIHARLPGAADRVVRWVARHPRRTLVSLLGTVFLISSVISLQFLYGRQMAAMNNRLAQLLVKTERATQAERQALAELDQTNWVSMNQLYLADIADAFDAYHDRDFDIAQQFLAQQLPWAGGEDRRRTGWWLLYHLVRPPEAVEMVGHEGPVNEVRYSSSRNEIVTVGSDGTVRRWNPDTGESVDVLPFAGCLDGMDISPDGTSFTISPKPLVGINAVVTRDVETGECVHQLAWHNDTVESIAHSPDGRWVATGSRYHDVHVHAADGKLLGTIPTGSRNESLAFSADGEQLFAVLRIIHGRDHRQYLARWAVPSLEEVERLDLRFSLDTFAISASGDKAVAVSGDDFALVNVKTGHAEYFWNQTRGRVRCVAMSAAGDQIALGCDCGLLYYWNLRGLNWKQIEKDAFPDPVVIVTSGRRLTSVRFTDDWLLAASEDGTAKRWDLAQIRDRQRTVSPSAVAMVQPASNADVLYLRRDGGQLDRLNLRTLQSKTLASVQRHHSNAFAVSPDDRVLVAGSGGELVVVSMDNTKQTRSIPTDYAEKNIASVLFNAEGTILWTLFNDRILAFETEDWTLQQTMLLPREGAHRFVLSPDGQTLAVTTFQEILLFDATNHELITRVPCMHAEMSPAIAYSNNGRILAVAHQDGLVTLRHSDPSLIGGDPIRRYRGHRARVEDCQFIDDDRTLVTIADDATMRFWDVESGREMGALEVAKDNHACLFFDAHRRQLLTGGGYSDTHVWPAHPIESLADLSP</sequence>
<dbReference type="CDD" id="cd14014">
    <property type="entry name" value="STKc_PknB_like"/>
    <property type="match status" value="1"/>
</dbReference>
<keyword evidence="12" id="KW-0472">Membrane</keyword>
<gene>
    <name evidence="14" type="ORF">FYK55_04525</name>
</gene>
<feature type="region of interest" description="Disordered" evidence="11">
    <location>
        <begin position="53"/>
        <end position="153"/>
    </location>
</feature>
<feature type="binding site" evidence="10">
    <location>
        <position position="186"/>
    </location>
    <ligand>
        <name>ATP</name>
        <dbReference type="ChEBI" id="CHEBI:30616"/>
    </ligand>
</feature>
<evidence type="ECO:0000256" key="1">
    <source>
        <dbReference type="ARBA" id="ARBA00012513"/>
    </source>
</evidence>
<dbReference type="InterPro" id="IPR019775">
    <property type="entry name" value="WD40_repeat_CS"/>
</dbReference>
<evidence type="ECO:0000256" key="10">
    <source>
        <dbReference type="PROSITE-ProRule" id="PRU10141"/>
    </source>
</evidence>
<evidence type="ECO:0000313" key="15">
    <source>
        <dbReference type="Proteomes" id="UP000324479"/>
    </source>
</evidence>
<dbReference type="InterPro" id="IPR036322">
    <property type="entry name" value="WD40_repeat_dom_sf"/>
</dbReference>
<dbReference type="Gene3D" id="2.130.10.10">
    <property type="entry name" value="YVTN repeat-like/Quinoprotein amine dehydrogenase"/>
    <property type="match status" value="5"/>
</dbReference>
<dbReference type="InterPro" id="IPR001680">
    <property type="entry name" value="WD40_rpt"/>
</dbReference>
<name>A0A5M6DIG4_9BACT</name>
<evidence type="ECO:0000256" key="12">
    <source>
        <dbReference type="SAM" id="Phobius"/>
    </source>
</evidence>
<feature type="transmembrane region" description="Helical" evidence="12">
    <location>
        <begin position="483"/>
        <end position="503"/>
    </location>
</feature>
<keyword evidence="7 14" id="KW-0418">Kinase</keyword>
<dbReference type="GO" id="GO:0005524">
    <property type="term" value="F:ATP binding"/>
    <property type="evidence" value="ECO:0007669"/>
    <property type="project" value="UniProtKB-UniRule"/>
</dbReference>
<feature type="compositionally biased region" description="Basic and acidic residues" evidence="11">
    <location>
        <begin position="53"/>
        <end position="92"/>
    </location>
</feature>
<dbReference type="SMART" id="SM00220">
    <property type="entry name" value="S_TKc"/>
    <property type="match status" value="1"/>
</dbReference>
<feature type="repeat" description="WD" evidence="9">
    <location>
        <begin position="1123"/>
        <end position="1164"/>
    </location>
</feature>
<dbReference type="PANTHER" id="PTHR43289:SF6">
    <property type="entry name" value="SERINE_THREONINE-PROTEIN KINASE NEKL-3"/>
    <property type="match status" value="1"/>
</dbReference>
<dbReference type="SUPFAM" id="SSF56112">
    <property type="entry name" value="Protein kinase-like (PK-like)"/>
    <property type="match status" value="1"/>
</dbReference>
<keyword evidence="8 10" id="KW-0067">ATP-binding</keyword>